<protein>
    <submittedName>
        <fullName evidence="1">Uncharacterized protein</fullName>
    </submittedName>
</protein>
<evidence type="ECO:0000313" key="1">
    <source>
        <dbReference type="EMBL" id="MPM52187.1"/>
    </source>
</evidence>
<comment type="caution">
    <text evidence="1">The sequence shown here is derived from an EMBL/GenBank/DDBJ whole genome shotgun (WGS) entry which is preliminary data.</text>
</comment>
<proteinExistence type="predicted"/>
<name>A0A645AGP2_9ZZZZ</name>
<reference evidence="1" key="1">
    <citation type="submission" date="2019-08" db="EMBL/GenBank/DDBJ databases">
        <authorList>
            <person name="Kucharzyk K."/>
            <person name="Murdoch R.W."/>
            <person name="Higgins S."/>
            <person name="Loffler F."/>
        </authorList>
    </citation>
    <scope>NUCLEOTIDE SEQUENCE</scope>
</reference>
<gene>
    <name evidence="1" type="ORF">SDC9_98943</name>
</gene>
<dbReference type="AlphaFoldDB" id="A0A645AGP2"/>
<dbReference type="EMBL" id="VSSQ01013748">
    <property type="protein sequence ID" value="MPM52187.1"/>
    <property type="molecule type" value="Genomic_DNA"/>
</dbReference>
<organism evidence="1">
    <name type="scientific">bioreactor metagenome</name>
    <dbReference type="NCBI Taxonomy" id="1076179"/>
    <lineage>
        <taxon>unclassified sequences</taxon>
        <taxon>metagenomes</taxon>
        <taxon>ecological metagenomes</taxon>
    </lineage>
</organism>
<sequence length="151" mass="16654">MIAEGLALQKLQHHRGKRLADAVDLVQKENPLFDSGPLHQVVDRSKNFAHGILRDGELMPAVGPLFDKRQTHGALPGVMRDGVGHQPHAGLRCDLLHDLGFADARRPHQQHRPLTDGGNQVVPQIVPGQIRSQGIGNFLFRLFDVHKSVSL</sequence>
<accession>A0A645AGP2</accession>